<dbReference type="NCBIfam" id="TIGR00502">
    <property type="entry name" value="nagB"/>
    <property type="match status" value="1"/>
</dbReference>
<organism evidence="4 5">
    <name type="scientific">Mesoterricola sediminis</name>
    <dbReference type="NCBI Taxonomy" id="2927980"/>
    <lineage>
        <taxon>Bacteria</taxon>
        <taxon>Pseudomonadati</taxon>
        <taxon>Acidobacteriota</taxon>
        <taxon>Holophagae</taxon>
        <taxon>Holophagales</taxon>
        <taxon>Holophagaceae</taxon>
        <taxon>Mesoterricola</taxon>
    </lineage>
</organism>
<dbReference type="InterPro" id="IPR037171">
    <property type="entry name" value="NagB/RpiA_transferase-like"/>
</dbReference>
<dbReference type="CDD" id="cd01399">
    <property type="entry name" value="GlcN6P_deaminase"/>
    <property type="match status" value="1"/>
</dbReference>
<dbReference type="PANTHER" id="PTHR11280:SF5">
    <property type="entry name" value="GLUCOSAMINE-6-PHOSPHATE ISOMERASE"/>
    <property type="match status" value="1"/>
</dbReference>
<evidence type="ECO:0000313" key="4">
    <source>
        <dbReference type="EMBL" id="BDU76525.1"/>
    </source>
</evidence>
<dbReference type="RefSeq" id="WP_243334309.1">
    <property type="nucleotide sequence ID" value="NZ_AP027081.1"/>
</dbReference>
<dbReference type="GO" id="GO:0004342">
    <property type="term" value="F:glucosamine-6-phosphate deaminase activity"/>
    <property type="evidence" value="ECO:0007669"/>
    <property type="project" value="UniProtKB-UniRule"/>
</dbReference>
<reference evidence="4" key="1">
    <citation type="journal article" date="2023" name="Int. J. Syst. Evol. Microbiol.">
        <title>Mesoterricola silvestris gen. nov., sp. nov., Mesoterricola sediminis sp. nov., Geothrix oryzae sp. nov., Geothrix edaphica sp. nov., Geothrix rubra sp. nov., and Geothrix limicola sp. nov., six novel members of Acidobacteriota isolated from soils.</title>
        <authorList>
            <person name="Itoh H."/>
            <person name="Sugisawa Y."/>
            <person name="Mise K."/>
            <person name="Xu Z."/>
            <person name="Kuniyasu M."/>
            <person name="Ushijima N."/>
            <person name="Kawano K."/>
            <person name="Kobayashi E."/>
            <person name="Shiratori Y."/>
            <person name="Masuda Y."/>
            <person name="Senoo K."/>
        </authorList>
    </citation>
    <scope>NUCLEOTIDE SEQUENCE</scope>
    <source>
        <strain evidence="4">W786</strain>
    </source>
</reference>
<dbReference type="Gene3D" id="3.40.50.1360">
    <property type="match status" value="1"/>
</dbReference>
<dbReference type="AlphaFoldDB" id="A0AA48GVQ7"/>
<dbReference type="Pfam" id="PF01182">
    <property type="entry name" value="Glucosamine_iso"/>
    <property type="match status" value="1"/>
</dbReference>
<keyword evidence="1" id="KW-0378">Hydrolase</keyword>
<proteinExistence type="predicted"/>
<dbReference type="GO" id="GO:0005737">
    <property type="term" value="C:cytoplasm"/>
    <property type="evidence" value="ECO:0007669"/>
    <property type="project" value="TreeGrafter"/>
</dbReference>
<dbReference type="GO" id="GO:0019262">
    <property type="term" value="P:N-acetylneuraminate catabolic process"/>
    <property type="evidence" value="ECO:0007669"/>
    <property type="project" value="TreeGrafter"/>
</dbReference>
<dbReference type="Proteomes" id="UP001228113">
    <property type="component" value="Chromosome"/>
</dbReference>
<gene>
    <name evidence="4" type="primary">nagB_1</name>
    <name evidence="4" type="ORF">METESE_14830</name>
</gene>
<dbReference type="KEGG" id="msea:METESE_14830"/>
<dbReference type="GO" id="GO:0042802">
    <property type="term" value="F:identical protein binding"/>
    <property type="evidence" value="ECO:0007669"/>
    <property type="project" value="TreeGrafter"/>
</dbReference>
<evidence type="ECO:0000256" key="1">
    <source>
        <dbReference type="ARBA" id="ARBA00022801"/>
    </source>
</evidence>
<dbReference type="EC" id="3.5.99.6" evidence="2"/>
<evidence type="ECO:0000259" key="3">
    <source>
        <dbReference type="Pfam" id="PF01182"/>
    </source>
</evidence>
<feature type="domain" description="Glucosamine/galactosamine-6-phosphate isomerase" evidence="3">
    <location>
        <begin position="9"/>
        <end position="226"/>
    </location>
</feature>
<dbReference type="EMBL" id="AP027081">
    <property type="protein sequence ID" value="BDU76525.1"/>
    <property type="molecule type" value="Genomic_DNA"/>
</dbReference>
<dbReference type="PANTHER" id="PTHR11280">
    <property type="entry name" value="GLUCOSAMINE-6-PHOSPHATE ISOMERASE"/>
    <property type="match status" value="1"/>
</dbReference>
<evidence type="ECO:0000256" key="2">
    <source>
        <dbReference type="NCBIfam" id="TIGR00502"/>
    </source>
</evidence>
<dbReference type="InterPro" id="IPR004547">
    <property type="entry name" value="Glucosamine6P_isomerase"/>
</dbReference>
<dbReference type="InterPro" id="IPR006148">
    <property type="entry name" value="Glc/Gal-6P_isomerase"/>
</dbReference>
<sequence>MEIAILDNADKAAARAAEHIAQALAARPALVLGLATGRTMEAVYRHLVRIHRETGLDFSRCRTFNLDEYLGLGPDHPGSYHRYMEEHLFRHVNLRPGNTHLPDGAAPDPEAECRDYERRIREAGGIDLQLLGLGVTGHIGFNEPPAPFDAPTRVVDLDPRTRAQNAGVFPGGFDAVPRRALTMGVGTILAARSCLLLVTGASKAPILQDVLRGPASPAVPASALQRHPRCLVLADPDAAWGAGGAWRREA</sequence>
<dbReference type="SUPFAM" id="SSF100950">
    <property type="entry name" value="NagB/RpiA/CoA transferase-like"/>
    <property type="match status" value="1"/>
</dbReference>
<name>A0AA48GVQ7_9BACT</name>
<keyword evidence="5" id="KW-1185">Reference proteome</keyword>
<protein>
    <recommendedName>
        <fullName evidence="2">Glucosamine-6-phosphate deaminase</fullName>
        <ecNumber evidence="2">3.5.99.6</ecNumber>
    </recommendedName>
</protein>
<accession>A0AA48GVQ7</accession>
<dbReference type="GO" id="GO:0006046">
    <property type="term" value="P:N-acetylglucosamine catabolic process"/>
    <property type="evidence" value="ECO:0007669"/>
    <property type="project" value="UniProtKB-UniRule"/>
</dbReference>
<dbReference type="GO" id="GO:0006043">
    <property type="term" value="P:glucosamine catabolic process"/>
    <property type="evidence" value="ECO:0007669"/>
    <property type="project" value="TreeGrafter"/>
</dbReference>
<evidence type="ECO:0000313" key="5">
    <source>
        <dbReference type="Proteomes" id="UP001228113"/>
    </source>
</evidence>
<dbReference type="GO" id="GO:0005975">
    <property type="term" value="P:carbohydrate metabolic process"/>
    <property type="evidence" value="ECO:0007669"/>
    <property type="project" value="InterPro"/>
</dbReference>